<organism evidence="2 3">
    <name type="scientific">Forsythia ovata</name>
    <dbReference type="NCBI Taxonomy" id="205694"/>
    <lineage>
        <taxon>Eukaryota</taxon>
        <taxon>Viridiplantae</taxon>
        <taxon>Streptophyta</taxon>
        <taxon>Embryophyta</taxon>
        <taxon>Tracheophyta</taxon>
        <taxon>Spermatophyta</taxon>
        <taxon>Magnoliopsida</taxon>
        <taxon>eudicotyledons</taxon>
        <taxon>Gunneridae</taxon>
        <taxon>Pentapetalae</taxon>
        <taxon>asterids</taxon>
        <taxon>lamiids</taxon>
        <taxon>Lamiales</taxon>
        <taxon>Oleaceae</taxon>
        <taxon>Forsythieae</taxon>
        <taxon>Forsythia</taxon>
    </lineage>
</organism>
<dbReference type="InterPro" id="IPR024599">
    <property type="entry name" value="RB_N"/>
</dbReference>
<protein>
    <recommendedName>
        <fullName evidence="1">Retinoblastoma-associated protein N-terminal domain-containing protein</fullName>
    </recommendedName>
</protein>
<dbReference type="SUPFAM" id="SSF103486">
    <property type="entry name" value="V-type ATP synthase subunit C"/>
    <property type="match status" value="1"/>
</dbReference>
<dbReference type="InterPro" id="IPR002843">
    <property type="entry name" value="ATPase_V0-cplx_csu/dsu"/>
</dbReference>
<keyword evidence="3" id="KW-1185">Reference proteome</keyword>
<dbReference type="AlphaFoldDB" id="A0ABD1S0Q1"/>
<sequence length="246" mass="27927">MGDKNSAAVAPAECISTIIPGWFSEISPMWPGKFPTLFTHIHTYLNELSLDDKFLVQATKLFNEIKHILSTSISSVGSGMPEEVERYWFAFVLYSVKRLSDEREADNSNGGSGENGFTLCQILRAAKLNIVDFFKELPQFIVKVGVILRNLYGADWEKRLEFHYGVFFAYMRLREQEIRNLMWISECVAQNQKSRVHDSARCSCALTRLTISDETLMLNNYLGGKVKQNKSGTNILLRPKLEGKGD</sequence>
<evidence type="ECO:0000313" key="2">
    <source>
        <dbReference type="EMBL" id="KAL2494292.1"/>
    </source>
</evidence>
<dbReference type="EMBL" id="JBFOLJ010000011">
    <property type="protein sequence ID" value="KAL2494292.1"/>
    <property type="molecule type" value="Genomic_DNA"/>
</dbReference>
<comment type="caution">
    <text evidence="2">The sequence shown here is derived from an EMBL/GenBank/DDBJ whole genome shotgun (WGS) entry which is preliminary data.</text>
</comment>
<proteinExistence type="predicted"/>
<evidence type="ECO:0000259" key="1">
    <source>
        <dbReference type="SMART" id="SM01367"/>
    </source>
</evidence>
<dbReference type="Pfam" id="PF01992">
    <property type="entry name" value="vATP-synt_AC39"/>
    <property type="match status" value="1"/>
</dbReference>
<reference evidence="3" key="1">
    <citation type="submission" date="2024-07" db="EMBL/GenBank/DDBJ databases">
        <title>Two chromosome-level genome assemblies of Korean endemic species Abeliophyllum distichum and Forsythia ovata (Oleaceae).</title>
        <authorList>
            <person name="Jang H."/>
        </authorList>
    </citation>
    <scope>NUCLEOTIDE SEQUENCE [LARGE SCALE GENOMIC DNA]</scope>
</reference>
<dbReference type="PANTHER" id="PTHR13742:SF17">
    <property type="entry name" value="RE32990P-RELATED"/>
    <property type="match status" value="1"/>
</dbReference>
<dbReference type="SMART" id="SM01367">
    <property type="entry name" value="DUF3452"/>
    <property type="match status" value="1"/>
</dbReference>
<feature type="domain" description="Retinoblastoma-associated protein N-terminal" evidence="1">
    <location>
        <begin position="100"/>
        <end position="208"/>
    </location>
</feature>
<dbReference type="InterPro" id="IPR028309">
    <property type="entry name" value="RB_fam"/>
</dbReference>
<dbReference type="PANTHER" id="PTHR13742">
    <property type="entry name" value="RETINOBLASTOMA-ASSOCIATED PROTEIN RB -RELATED"/>
    <property type="match status" value="1"/>
</dbReference>
<dbReference type="InterPro" id="IPR036079">
    <property type="entry name" value="ATPase_csu/dsu_sf"/>
</dbReference>
<accession>A0ABD1S0Q1</accession>
<dbReference type="Proteomes" id="UP001604277">
    <property type="component" value="Unassembled WGS sequence"/>
</dbReference>
<name>A0ABD1S0Q1_9LAMI</name>
<gene>
    <name evidence="2" type="ORF">Fot_38049</name>
</gene>
<evidence type="ECO:0000313" key="3">
    <source>
        <dbReference type="Proteomes" id="UP001604277"/>
    </source>
</evidence>